<organism evidence="4 5">
    <name type="scientific">Biomphalaria glabrata</name>
    <name type="common">Bloodfluke planorb</name>
    <name type="synonym">Freshwater snail</name>
    <dbReference type="NCBI Taxonomy" id="6526"/>
    <lineage>
        <taxon>Eukaryota</taxon>
        <taxon>Metazoa</taxon>
        <taxon>Spiralia</taxon>
        <taxon>Lophotrochozoa</taxon>
        <taxon>Mollusca</taxon>
        <taxon>Gastropoda</taxon>
        <taxon>Heterobranchia</taxon>
        <taxon>Euthyneura</taxon>
        <taxon>Panpulmonata</taxon>
        <taxon>Hygrophila</taxon>
        <taxon>Lymnaeoidea</taxon>
        <taxon>Planorbidae</taxon>
        <taxon>Biomphalaria</taxon>
    </lineage>
</organism>
<evidence type="ECO:0000313" key="4">
    <source>
        <dbReference type="Proteomes" id="UP001165740"/>
    </source>
</evidence>
<dbReference type="GeneID" id="106078126"/>
<dbReference type="PROSITE" id="PS50828">
    <property type="entry name" value="SMR"/>
    <property type="match status" value="1"/>
</dbReference>
<dbReference type="InterPro" id="IPR036063">
    <property type="entry name" value="Smr_dom_sf"/>
</dbReference>
<feature type="region of interest" description="Disordered" evidence="1">
    <location>
        <begin position="111"/>
        <end position="141"/>
    </location>
</feature>
<evidence type="ECO:0000313" key="5">
    <source>
        <dbReference type="RefSeq" id="XP_055894166.1"/>
    </source>
</evidence>
<feature type="region of interest" description="Disordered" evidence="1">
    <location>
        <begin position="353"/>
        <end position="392"/>
    </location>
</feature>
<dbReference type="RefSeq" id="XP_055894168.1">
    <property type="nucleotide sequence ID" value="XM_056038193.1"/>
</dbReference>
<dbReference type="Gene3D" id="3.30.1370.110">
    <property type="match status" value="1"/>
</dbReference>
<name>A0A9W3B410_BIOGL</name>
<keyword evidence="4" id="KW-1185">Reference proteome</keyword>
<proteinExistence type="predicted"/>
<evidence type="ECO:0000256" key="1">
    <source>
        <dbReference type="SAM" id="MobiDB-lite"/>
    </source>
</evidence>
<dbReference type="RefSeq" id="XP_055894166.1">
    <property type="nucleotide sequence ID" value="XM_056038191.1"/>
</dbReference>
<evidence type="ECO:0000259" key="3">
    <source>
        <dbReference type="PROSITE" id="PS50828"/>
    </source>
</evidence>
<dbReference type="OrthoDB" id="3231855at2759"/>
<dbReference type="InterPro" id="IPR002625">
    <property type="entry name" value="Smr_dom"/>
</dbReference>
<dbReference type="SUPFAM" id="SSF160443">
    <property type="entry name" value="SMR domain-like"/>
    <property type="match status" value="1"/>
</dbReference>
<reference evidence="5 6" key="1">
    <citation type="submission" date="2025-04" db="UniProtKB">
        <authorList>
            <consortium name="RefSeq"/>
        </authorList>
    </citation>
    <scope>IDENTIFICATION</scope>
</reference>
<feature type="chain" id="PRO_5044703016" evidence="2">
    <location>
        <begin position="28"/>
        <end position="392"/>
    </location>
</feature>
<dbReference type="RefSeq" id="XP_055894167.1">
    <property type="nucleotide sequence ID" value="XM_056038192.1"/>
</dbReference>
<feature type="domain" description="Smr" evidence="3">
    <location>
        <begin position="267"/>
        <end position="350"/>
    </location>
</feature>
<keyword evidence="2" id="KW-0732">Signal</keyword>
<protein>
    <submittedName>
        <fullName evidence="5 6">Uncharacterized protein LOC106078126 isoform X1</fullName>
    </submittedName>
</protein>
<accession>A0A9W3B410</accession>
<dbReference type="AlphaFoldDB" id="A0A9W3B410"/>
<evidence type="ECO:0000313" key="7">
    <source>
        <dbReference type="RefSeq" id="XP_055894168.1"/>
    </source>
</evidence>
<feature type="signal peptide" evidence="2">
    <location>
        <begin position="1"/>
        <end position="27"/>
    </location>
</feature>
<sequence>MTEYLYLLFVTALCAMVLWCLWPTSESAERPTPCASSNSLPSEHSVSSHQVQPLNICIRSFPSRARSTTDNVIRNAIPSSAIPTYRVTNVAHNPAPAETPNENDLLARATRRRPRNSSMLDSETPRRFIPRDFGASPTSVTRAGTSNTVLVTTSVTLSNASHPAALREPAASGIHVCVNDTEPISSSSPIAVPVYYECRHLSSDNVLPKPPGTISIGAEAAPCEPQEVPPSPRLRRARRSKLDEYYRRDRLFPFINFCPSEPKDKKLDLRMQYLDEAMANFYDFYYRMKKMYTHEGYKEEDRYIYVVTGYGIFSENMIPKIKPAVQSFLDEKKVRHRWLNRGGLVMIDFCGEADEETDSEDNQTDSEEESSNYETNEESPMDEDGQLDIIES</sequence>
<evidence type="ECO:0000313" key="6">
    <source>
        <dbReference type="RefSeq" id="XP_055894167.1"/>
    </source>
</evidence>
<evidence type="ECO:0000256" key="2">
    <source>
        <dbReference type="SAM" id="SignalP"/>
    </source>
</evidence>
<gene>
    <name evidence="5 6 7" type="primary">LOC106078126</name>
</gene>
<dbReference type="Proteomes" id="UP001165740">
    <property type="component" value="Chromosome 8"/>
</dbReference>